<comment type="caution">
    <text evidence="1">The sequence shown here is derived from an EMBL/GenBank/DDBJ whole genome shotgun (WGS) entry which is preliminary data.</text>
</comment>
<evidence type="ECO:0000313" key="1">
    <source>
        <dbReference type="EMBL" id="MCZ2723042.1"/>
    </source>
</evidence>
<organism evidence="1 2">
    <name type="scientific">Marinomonas phaeophyticola</name>
    <dbReference type="NCBI Taxonomy" id="3004091"/>
    <lineage>
        <taxon>Bacteria</taxon>
        <taxon>Pseudomonadati</taxon>
        <taxon>Pseudomonadota</taxon>
        <taxon>Gammaproteobacteria</taxon>
        <taxon>Oceanospirillales</taxon>
        <taxon>Oceanospirillaceae</taxon>
        <taxon>Marinomonas</taxon>
    </lineage>
</organism>
<keyword evidence="2" id="KW-1185">Reference proteome</keyword>
<accession>A0ABT4JXC6</accession>
<gene>
    <name evidence="1" type="ORF">O1D97_15815</name>
</gene>
<dbReference type="Proteomes" id="UP001149719">
    <property type="component" value="Unassembled WGS sequence"/>
</dbReference>
<evidence type="ECO:0008006" key="3">
    <source>
        <dbReference type="Google" id="ProtNLM"/>
    </source>
</evidence>
<protein>
    <recommendedName>
        <fullName evidence="3">STAS domain-containing protein</fullName>
    </recommendedName>
</protein>
<dbReference type="EMBL" id="JAPUBN010000019">
    <property type="protein sequence ID" value="MCZ2723042.1"/>
    <property type="molecule type" value="Genomic_DNA"/>
</dbReference>
<name>A0ABT4JXC6_9GAMM</name>
<dbReference type="RefSeq" id="WP_269127135.1">
    <property type="nucleotide sequence ID" value="NZ_JAPUBN010000019.1"/>
</dbReference>
<evidence type="ECO:0000313" key="2">
    <source>
        <dbReference type="Proteomes" id="UP001149719"/>
    </source>
</evidence>
<reference evidence="1" key="1">
    <citation type="submission" date="2022-12" db="EMBL/GenBank/DDBJ databases">
        <title>Marinomonas 15G1-11 sp. nov, isolated from marine algae.</title>
        <authorList>
            <person name="Butt M."/>
            <person name="Choi D.G."/>
            <person name="Kim J.M."/>
            <person name="Lee J.K."/>
            <person name="Baek J.H."/>
            <person name="Jeon C.O."/>
        </authorList>
    </citation>
    <scope>NUCLEOTIDE SEQUENCE</scope>
    <source>
        <strain evidence="1">15G1-11</strain>
    </source>
</reference>
<sequence>MISCRVEGRTVYLEGKYDSNQLASLQKRLFEFIVASSEESVINLEKVSGSGSGLVAVLIACIRLSIKSGKKLLLQDLVIS</sequence>
<proteinExistence type="predicted"/>